<reference evidence="2" key="1">
    <citation type="submission" date="2022-12" db="EMBL/GenBank/DDBJ databases">
        <authorList>
            <person name="Alioto T."/>
            <person name="Alioto T."/>
            <person name="Gomez Garrido J."/>
        </authorList>
    </citation>
    <scope>NUCLEOTIDE SEQUENCE</scope>
</reference>
<gene>
    <name evidence="2" type="ORF">PODLI_1B018632</name>
</gene>
<feature type="compositionally biased region" description="Basic and acidic residues" evidence="1">
    <location>
        <begin position="76"/>
        <end position="96"/>
    </location>
</feature>
<proteinExistence type="predicted"/>
<sequence>MGMRQGPRPGGLTCELPVSLPYGGLFCFGPLQPPPLGEPRVDSRVAGSRCLGFPPPQPRRGGSVLPTSDVLLATQTRKEPCPERARGGGGRREREAATSGAEQGRLAGWDAGEGHGRQPLRRDSRGIRRLPSEGKAVYLVLSIILATEKAVWRRNRLFSIEKLSA</sequence>
<evidence type="ECO:0000313" key="3">
    <source>
        <dbReference type="Proteomes" id="UP001178461"/>
    </source>
</evidence>
<dbReference type="Proteomes" id="UP001178461">
    <property type="component" value="Chromosome 5"/>
</dbReference>
<accession>A0AA35KAU4</accession>
<protein>
    <submittedName>
        <fullName evidence="2">Uncharacterized protein</fullName>
    </submittedName>
</protein>
<dbReference type="AlphaFoldDB" id="A0AA35KAU4"/>
<evidence type="ECO:0000313" key="2">
    <source>
        <dbReference type="EMBL" id="CAI5774902.1"/>
    </source>
</evidence>
<evidence type="ECO:0000256" key="1">
    <source>
        <dbReference type="SAM" id="MobiDB-lite"/>
    </source>
</evidence>
<dbReference type="EMBL" id="OX395130">
    <property type="protein sequence ID" value="CAI5774902.1"/>
    <property type="molecule type" value="Genomic_DNA"/>
</dbReference>
<name>A0AA35KAU4_9SAUR</name>
<keyword evidence="3" id="KW-1185">Reference proteome</keyword>
<feature type="region of interest" description="Disordered" evidence="1">
    <location>
        <begin position="39"/>
        <end position="121"/>
    </location>
</feature>
<feature type="compositionally biased region" description="Basic and acidic residues" evidence="1">
    <location>
        <begin position="112"/>
        <end position="121"/>
    </location>
</feature>
<organism evidence="2 3">
    <name type="scientific">Podarcis lilfordi</name>
    <name type="common">Lilford's wall lizard</name>
    <dbReference type="NCBI Taxonomy" id="74358"/>
    <lineage>
        <taxon>Eukaryota</taxon>
        <taxon>Metazoa</taxon>
        <taxon>Chordata</taxon>
        <taxon>Craniata</taxon>
        <taxon>Vertebrata</taxon>
        <taxon>Euteleostomi</taxon>
        <taxon>Lepidosauria</taxon>
        <taxon>Squamata</taxon>
        <taxon>Bifurcata</taxon>
        <taxon>Unidentata</taxon>
        <taxon>Episquamata</taxon>
        <taxon>Laterata</taxon>
        <taxon>Lacertibaenia</taxon>
        <taxon>Lacertidae</taxon>
        <taxon>Podarcis</taxon>
    </lineage>
</organism>